<protein>
    <submittedName>
        <fullName evidence="6">LysR family transcriptional regulator</fullName>
    </submittedName>
</protein>
<comment type="similarity">
    <text evidence="1">Belongs to the LysR transcriptional regulatory family.</text>
</comment>
<dbReference type="GO" id="GO:0003700">
    <property type="term" value="F:DNA-binding transcription factor activity"/>
    <property type="evidence" value="ECO:0007669"/>
    <property type="project" value="InterPro"/>
</dbReference>
<dbReference type="Pfam" id="PF00126">
    <property type="entry name" value="HTH_1"/>
    <property type="match status" value="1"/>
</dbReference>
<evidence type="ECO:0000256" key="4">
    <source>
        <dbReference type="ARBA" id="ARBA00023163"/>
    </source>
</evidence>
<keyword evidence="3" id="KW-0238">DNA-binding</keyword>
<dbReference type="RefSeq" id="WP_169417571.1">
    <property type="nucleotide sequence ID" value="NZ_JABBFX010000001.1"/>
</dbReference>
<dbReference type="SUPFAM" id="SSF46785">
    <property type="entry name" value="Winged helix' DNA-binding domain"/>
    <property type="match status" value="1"/>
</dbReference>
<name>A0A848H187_9BURK</name>
<dbReference type="GO" id="GO:0003677">
    <property type="term" value="F:DNA binding"/>
    <property type="evidence" value="ECO:0007669"/>
    <property type="project" value="UniProtKB-KW"/>
</dbReference>
<sequence length="299" mass="32378">MKINFKVLSTFLAVAENASFRKAAEQTHLSLPAVSMQIKQLEERLGVALFQRTTRKVELTREGEELMISTRKAMAELDASLARIQKAAEAQQGHLSFACVPTIAGTRLPALLVEFARRYPGISVRVRELAQPDLLEAVRRRDVDFGIGPAPDRPGELDAQALFDDDYVALVPAAHPAAAKAGITLRELAKLPLLTLGASQFERHLLTALREEDLAPELHYEFTHVSTMVAMAEAGLGVGVMPAVAVPPGTALKAVRIVRPVMTRTIAIITIRGHTLSPSAARFVDMCGVLAPPRAKKGT</sequence>
<gene>
    <name evidence="6" type="ORF">HHL11_06330</name>
</gene>
<feature type="domain" description="HTH lysR-type" evidence="5">
    <location>
        <begin position="3"/>
        <end position="60"/>
    </location>
</feature>
<comment type="caution">
    <text evidence="6">The sequence shown here is derived from an EMBL/GenBank/DDBJ whole genome shotgun (WGS) entry which is preliminary data.</text>
</comment>
<dbReference type="Pfam" id="PF03466">
    <property type="entry name" value="LysR_substrate"/>
    <property type="match status" value="1"/>
</dbReference>
<dbReference type="InterPro" id="IPR000847">
    <property type="entry name" value="LysR_HTH_N"/>
</dbReference>
<dbReference type="AlphaFoldDB" id="A0A848H187"/>
<evidence type="ECO:0000259" key="5">
    <source>
        <dbReference type="PROSITE" id="PS50931"/>
    </source>
</evidence>
<dbReference type="SUPFAM" id="SSF53850">
    <property type="entry name" value="Periplasmic binding protein-like II"/>
    <property type="match status" value="1"/>
</dbReference>
<dbReference type="PANTHER" id="PTHR30419">
    <property type="entry name" value="HTH-TYPE TRANSCRIPTIONAL REGULATOR YBHD"/>
    <property type="match status" value="1"/>
</dbReference>
<evidence type="ECO:0000256" key="3">
    <source>
        <dbReference type="ARBA" id="ARBA00023125"/>
    </source>
</evidence>
<evidence type="ECO:0000256" key="1">
    <source>
        <dbReference type="ARBA" id="ARBA00009437"/>
    </source>
</evidence>
<dbReference type="InterPro" id="IPR036390">
    <property type="entry name" value="WH_DNA-bd_sf"/>
</dbReference>
<accession>A0A848H187</accession>
<keyword evidence="4" id="KW-0804">Transcription</keyword>
<dbReference type="PRINTS" id="PR00039">
    <property type="entry name" value="HTHLYSR"/>
</dbReference>
<dbReference type="EMBL" id="JABBFX010000001">
    <property type="protein sequence ID" value="NML43361.1"/>
    <property type="molecule type" value="Genomic_DNA"/>
</dbReference>
<dbReference type="InterPro" id="IPR050950">
    <property type="entry name" value="HTH-type_LysR_regulators"/>
</dbReference>
<dbReference type="PROSITE" id="PS50931">
    <property type="entry name" value="HTH_LYSR"/>
    <property type="match status" value="1"/>
</dbReference>
<evidence type="ECO:0000256" key="2">
    <source>
        <dbReference type="ARBA" id="ARBA00023015"/>
    </source>
</evidence>
<keyword evidence="2" id="KW-0805">Transcription regulation</keyword>
<dbReference type="FunFam" id="1.10.10.10:FF:000001">
    <property type="entry name" value="LysR family transcriptional regulator"/>
    <property type="match status" value="1"/>
</dbReference>
<dbReference type="Gene3D" id="3.40.190.290">
    <property type="match status" value="1"/>
</dbReference>
<dbReference type="PANTHER" id="PTHR30419:SF8">
    <property type="entry name" value="NITROGEN ASSIMILATION TRANSCRIPTIONAL ACTIVATOR-RELATED"/>
    <property type="match status" value="1"/>
</dbReference>
<dbReference type="GO" id="GO:0005829">
    <property type="term" value="C:cytosol"/>
    <property type="evidence" value="ECO:0007669"/>
    <property type="project" value="TreeGrafter"/>
</dbReference>
<dbReference type="Proteomes" id="UP000541185">
    <property type="component" value="Unassembled WGS sequence"/>
</dbReference>
<keyword evidence="7" id="KW-1185">Reference proteome</keyword>
<dbReference type="InterPro" id="IPR036388">
    <property type="entry name" value="WH-like_DNA-bd_sf"/>
</dbReference>
<dbReference type="Gene3D" id="1.10.10.10">
    <property type="entry name" value="Winged helix-like DNA-binding domain superfamily/Winged helix DNA-binding domain"/>
    <property type="match status" value="1"/>
</dbReference>
<proteinExistence type="inferred from homology"/>
<dbReference type="CDD" id="cd08440">
    <property type="entry name" value="PBP2_LTTR_like_4"/>
    <property type="match status" value="1"/>
</dbReference>
<organism evidence="6 7">
    <name type="scientific">Ramlibacter agri</name>
    <dbReference type="NCBI Taxonomy" id="2728837"/>
    <lineage>
        <taxon>Bacteria</taxon>
        <taxon>Pseudomonadati</taxon>
        <taxon>Pseudomonadota</taxon>
        <taxon>Betaproteobacteria</taxon>
        <taxon>Burkholderiales</taxon>
        <taxon>Comamonadaceae</taxon>
        <taxon>Ramlibacter</taxon>
    </lineage>
</organism>
<evidence type="ECO:0000313" key="6">
    <source>
        <dbReference type="EMBL" id="NML43361.1"/>
    </source>
</evidence>
<dbReference type="InterPro" id="IPR005119">
    <property type="entry name" value="LysR_subst-bd"/>
</dbReference>
<reference evidence="6 7" key="1">
    <citation type="submission" date="2020-04" db="EMBL/GenBank/DDBJ databases">
        <title>Ramlibacter sp. G-1-2-2 isolated from soil.</title>
        <authorList>
            <person name="Dahal R.H."/>
        </authorList>
    </citation>
    <scope>NUCLEOTIDE SEQUENCE [LARGE SCALE GENOMIC DNA]</scope>
    <source>
        <strain evidence="6 7">G-1-2-2</strain>
    </source>
</reference>
<evidence type="ECO:0000313" key="7">
    <source>
        <dbReference type="Proteomes" id="UP000541185"/>
    </source>
</evidence>